<feature type="compositionally biased region" description="Basic and acidic residues" evidence="5">
    <location>
        <begin position="109"/>
        <end position="119"/>
    </location>
</feature>
<dbReference type="SMART" id="SM00464">
    <property type="entry name" value="LON"/>
    <property type="match status" value="1"/>
</dbReference>
<dbReference type="EMBL" id="MCFL01000005">
    <property type="protein sequence ID" value="ORZ39326.1"/>
    <property type="molecule type" value="Genomic_DNA"/>
</dbReference>
<dbReference type="PANTHER" id="PTHR23327:SF42">
    <property type="entry name" value="LON PEPTIDASE N-TERMINAL DOMAIN AND RING FINGER PROTEIN C14F5.10C"/>
    <property type="match status" value="1"/>
</dbReference>
<dbReference type="Gene3D" id="1.20.58.1480">
    <property type="match status" value="1"/>
</dbReference>
<protein>
    <submittedName>
        <fullName evidence="7">PUA-like domain-containing protein</fullName>
    </submittedName>
</protein>
<dbReference type="SUPFAM" id="SSF57850">
    <property type="entry name" value="RING/U-box"/>
    <property type="match status" value="1"/>
</dbReference>
<dbReference type="Proteomes" id="UP000193411">
    <property type="component" value="Unassembled WGS sequence"/>
</dbReference>
<dbReference type="PROSITE" id="PS50089">
    <property type="entry name" value="ZF_RING_2"/>
    <property type="match status" value="1"/>
</dbReference>
<keyword evidence="3" id="KW-0862">Zinc</keyword>
<reference evidence="7 8" key="1">
    <citation type="submission" date="2016-07" db="EMBL/GenBank/DDBJ databases">
        <title>Pervasive Adenine N6-methylation of Active Genes in Fungi.</title>
        <authorList>
            <consortium name="DOE Joint Genome Institute"/>
            <person name="Mondo S.J."/>
            <person name="Dannebaum R.O."/>
            <person name="Kuo R.C."/>
            <person name="Labutti K."/>
            <person name="Haridas S."/>
            <person name="Kuo A."/>
            <person name="Salamov A."/>
            <person name="Ahrendt S.R."/>
            <person name="Lipzen A."/>
            <person name="Sullivan W."/>
            <person name="Andreopoulos W.B."/>
            <person name="Clum A."/>
            <person name="Lindquist E."/>
            <person name="Daum C."/>
            <person name="Ramamoorthy G.K."/>
            <person name="Gryganskyi A."/>
            <person name="Culley D."/>
            <person name="Magnuson J.K."/>
            <person name="James T.Y."/>
            <person name="O'Malley M.A."/>
            <person name="Stajich J.E."/>
            <person name="Spatafora J.W."/>
            <person name="Visel A."/>
            <person name="Grigoriev I.V."/>
        </authorList>
    </citation>
    <scope>NUCLEOTIDE SEQUENCE [LARGE SCALE GENOMIC DNA]</scope>
    <source>
        <strain evidence="7 8">PL171</strain>
    </source>
</reference>
<dbReference type="OrthoDB" id="264917at2759"/>
<dbReference type="InterPro" id="IPR027370">
    <property type="entry name" value="Znf-RING_euk"/>
</dbReference>
<feature type="compositionally biased region" description="Polar residues" evidence="5">
    <location>
        <begin position="161"/>
        <end position="170"/>
    </location>
</feature>
<sequence length="643" mass="69325">MPGFLQVINLHYIITMDSPTSVCLPPSTSTDLLALATLPCSICRRPLSANLPLATVPCGASFHKACLVSAASPIPVSPSTASTILSALGVNVGTPPPQFTCPAGTDADEGGKPHTHLGDPGEFGSDVVLSDVVDKVATLLAPFLLTVPTQDTAAANEANDNHSALPSSSRGLKRRRESTQSSLEVGAGELEQQKASSGTDGDDQSVHDDSASGQREDDDQSDASASDSPSTPSRESDKYDSHSQSDSKPVTKVPRLHSPTSSSTASLVQPSPPTYSLPYAEFDDHLTCPLCYHLLDDPITLSPCGHTACRACLLRTLDHSANARNGQFRCFVCRKHLWGSYVAYLHHAPNATLERIMRVAFSDQVQARKDQLAQDELRASANDQDQSILHNVPLFVCNLAFPGQRVPLHIFEPRYRLMLRRITAPGGDRMFGMLHYTRAPGGGAGIPTHGTMMHVDHVDFLPDGRSLVETSGKFVFKLTDTSDVHTGDGGYLVARTAERLEDSEYLAAADPVPGEVAQVAARLKDTFPHVLEEREALQTYVSVAQFARLCVAATHGFLSVVPPQFRAGARAQIGEAHVDKPEWLGYWLTGTLPLPESVQYRLLEEPSPRRRLVLAVQWMEQVGRVDARGPIGVVAQMVGCNVM</sequence>
<dbReference type="Gene3D" id="2.30.130.40">
    <property type="entry name" value="LON domain-like"/>
    <property type="match status" value="1"/>
</dbReference>
<dbReference type="InterPro" id="IPR046336">
    <property type="entry name" value="Lon_prtase_N_sf"/>
</dbReference>
<feature type="compositionally biased region" description="Basic and acidic residues" evidence="5">
    <location>
        <begin position="234"/>
        <end position="245"/>
    </location>
</feature>
<organism evidence="7 8">
    <name type="scientific">Catenaria anguillulae PL171</name>
    <dbReference type="NCBI Taxonomy" id="765915"/>
    <lineage>
        <taxon>Eukaryota</taxon>
        <taxon>Fungi</taxon>
        <taxon>Fungi incertae sedis</taxon>
        <taxon>Blastocladiomycota</taxon>
        <taxon>Blastocladiomycetes</taxon>
        <taxon>Blastocladiales</taxon>
        <taxon>Catenariaceae</taxon>
        <taxon>Catenaria</taxon>
    </lineage>
</organism>
<feature type="compositionally biased region" description="Polar residues" evidence="5">
    <location>
        <begin position="258"/>
        <end position="269"/>
    </location>
</feature>
<dbReference type="Gene3D" id="3.30.40.10">
    <property type="entry name" value="Zinc/RING finger domain, C3HC4 (zinc finger)"/>
    <property type="match status" value="1"/>
</dbReference>
<dbReference type="Pfam" id="PF02190">
    <property type="entry name" value="LON_substr_bdg"/>
    <property type="match status" value="1"/>
</dbReference>
<feature type="domain" description="RING-type" evidence="6">
    <location>
        <begin position="288"/>
        <end position="334"/>
    </location>
</feature>
<dbReference type="AlphaFoldDB" id="A0A1Y2HXK0"/>
<gene>
    <name evidence="7" type="ORF">BCR44DRAFT_316379</name>
</gene>
<feature type="region of interest" description="Disordered" evidence="5">
    <location>
        <begin position="154"/>
        <end position="272"/>
    </location>
</feature>
<dbReference type="STRING" id="765915.A0A1Y2HXK0"/>
<dbReference type="SUPFAM" id="SSF88697">
    <property type="entry name" value="PUA domain-like"/>
    <property type="match status" value="1"/>
</dbReference>
<dbReference type="Pfam" id="PF13445">
    <property type="entry name" value="zf-RING_UBOX"/>
    <property type="match status" value="1"/>
</dbReference>
<evidence type="ECO:0000256" key="1">
    <source>
        <dbReference type="ARBA" id="ARBA00022723"/>
    </source>
</evidence>
<name>A0A1Y2HXK0_9FUNG</name>
<evidence type="ECO:0000259" key="6">
    <source>
        <dbReference type="PROSITE" id="PS50089"/>
    </source>
</evidence>
<dbReference type="PANTHER" id="PTHR23327">
    <property type="entry name" value="RING FINGER PROTEIN 127"/>
    <property type="match status" value="1"/>
</dbReference>
<evidence type="ECO:0000313" key="7">
    <source>
        <dbReference type="EMBL" id="ORZ39326.1"/>
    </source>
</evidence>
<evidence type="ECO:0000313" key="8">
    <source>
        <dbReference type="Proteomes" id="UP000193411"/>
    </source>
</evidence>
<evidence type="ECO:0000256" key="4">
    <source>
        <dbReference type="PROSITE-ProRule" id="PRU00175"/>
    </source>
</evidence>
<feature type="compositionally biased region" description="Low complexity" evidence="5">
    <location>
        <begin position="222"/>
        <end position="233"/>
    </location>
</feature>
<feature type="region of interest" description="Disordered" evidence="5">
    <location>
        <begin position="99"/>
        <end position="119"/>
    </location>
</feature>
<dbReference type="InterPro" id="IPR013083">
    <property type="entry name" value="Znf_RING/FYVE/PHD"/>
</dbReference>
<keyword evidence="8" id="KW-1185">Reference proteome</keyword>
<dbReference type="SMART" id="SM00184">
    <property type="entry name" value="RING"/>
    <property type="match status" value="2"/>
</dbReference>
<dbReference type="GO" id="GO:0061630">
    <property type="term" value="F:ubiquitin protein ligase activity"/>
    <property type="evidence" value="ECO:0007669"/>
    <property type="project" value="TreeGrafter"/>
</dbReference>
<comment type="caution">
    <text evidence="7">The sequence shown here is derived from an EMBL/GenBank/DDBJ whole genome shotgun (WGS) entry which is preliminary data.</text>
</comment>
<evidence type="ECO:0000256" key="2">
    <source>
        <dbReference type="ARBA" id="ARBA00022771"/>
    </source>
</evidence>
<accession>A0A1Y2HXK0</accession>
<dbReference type="InterPro" id="IPR003111">
    <property type="entry name" value="Lon_prtase_N"/>
</dbReference>
<evidence type="ECO:0000256" key="5">
    <source>
        <dbReference type="SAM" id="MobiDB-lite"/>
    </source>
</evidence>
<dbReference type="GO" id="GO:0008270">
    <property type="term" value="F:zinc ion binding"/>
    <property type="evidence" value="ECO:0007669"/>
    <property type="project" value="UniProtKB-KW"/>
</dbReference>
<evidence type="ECO:0000256" key="3">
    <source>
        <dbReference type="ARBA" id="ARBA00022833"/>
    </source>
</evidence>
<keyword evidence="2 4" id="KW-0863">Zinc-finger</keyword>
<dbReference type="InterPro" id="IPR015947">
    <property type="entry name" value="PUA-like_sf"/>
</dbReference>
<proteinExistence type="predicted"/>
<dbReference type="InterPro" id="IPR001841">
    <property type="entry name" value="Znf_RING"/>
</dbReference>
<keyword evidence="1" id="KW-0479">Metal-binding</keyword>